<sequence>MRYLTVLSALLVGAGVACAATALLGYVTRYSMFDGLYAEIDPTLYLRITAMTSFEKAAVVCGIAAVVSGLAIAVVRLIVARRATNT</sequence>
<reference evidence="3" key="2">
    <citation type="submission" date="2020-09" db="EMBL/GenBank/DDBJ databases">
        <authorList>
            <person name="Sun Q."/>
            <person name="Zhou Y."/>
        </authorList>
    </citation>
    <scope>NUCLEOTIDE SEQUENCE</scope>
    <source>
        <strain evidence="3">CGMCC 1.12813</strain>
    </source>
</reference>
<dbReference type="Proteomes" id="UP000606922">
    <property type="component" value="Unassembled WGS sequence"/>
</dbReference>
<evidence type="ECO:0000313" key="3">
    <source>
        <dbReference type="EMBL" id="GGB04245.1"/>
    </source>
</evidence>
<dbReference type="AlphaFoldDB" id="A0A916WIU4"/>
<evidence type="ECO:0000256" key="1">
    <source>
        <dbReference type="SAM" id="Phobius"/>
    </source>
</evidence>
<dbReference type="EMBL" id="BMGB01000001">
    <property type="protein sequence ID" value="GGB04245.1"/>
    <property type="molecule type" value="Genomic_DNA"/>
</dbReference>
<feature type="chain" id="PRO_5037595430" evidence="2">
    <location>
        <begin position="20"/>
        <end position="86"/>
    </location>
</feature>
<comment type="caution">
    <text evidence="3">The sequence shown here is derived from an EMBL/GenBank/DDBJ whole genome shotgun (WGS) entry which is preliminary data.</text>
</comment>
<reference evidence="3" key="1">
    <citation type="journal article" date="2014" name="Int. J. Syst. Evol. Microbiol.">
        <title>Complete genome sequence of Corynebacterium casei LMG S-19264T (=DSM 44701T), isolated from a smear-ripened cheese.</title>
        <authorList>
            <consortium name="US DOE Joint Genome Institute (JGI-PGF)"/>
            <person name="Walter F."/>
            <person name="Albersmeier A."/>
            <person name="Kalinowski J."/>
            <person name="Ruckert C."/>
        </authorList>
    </citation>
    <scope>NUCLEOTIDE SEQUENCE</scope>
    <source>
        <strain evidence="3">CGMCC 1.12813</strain>
    </source>
</reference>
<keyword evidence="1" id="KW-1133">Transmembrane helix</keyword>
<dbReference type="RefSeq" id="WP_188510355.1">
    <property type="nucleotide sequence ID" value="NZ_BMGB01000001.1"/>
</dbReference>
<protein>
    <submittedName>
        <fullName evidence="3">Uncharacterized protein</fullName>
    </submittedName>
</protein>
<keyword evidence="1" id="KW-0472">Membrane</keyword>
<proteinExistence type="predicted"/>
<keyword evidence="2" id="KW-0732">Signal</keyword>
<dbReference type="PROSITE" id="PS51257">
    <property type="entry name" value="PROKAR_LIPOPROTEIN"/>
    <property type="match status" value="1"/>
</dbReference>
<keyword evidence="4" id="KW-1185">Reference proteome</keyword>
<feature type="signal peptide" evidence="2">
    <location>
        <begin position="1"/>
        <end position="19"/>
    </location>
</feature>
<gene>
    <name evidence="3" type="ORF">GCM10010979_18670</name>
</gene>
<keyword evidence="1" id="KW-0812">Transmembrane</keyword>
<organism evidence="3 4">
    <name type="scientific">Conyzicola nivalis</name>
    <dbReference type="NCBI Taxonomy" id="1477021"/>
    <lineage>
        <taxon>Bacteria</taxon>
        <taxon>Bacillati</taxon>
        <taxon>Actinomycetota</taxon>
        <taxon>Actinomycetes</taxon>
        <taxon>Micrococcales</taxon>
        <taxon>Microbacteriaceae</taxon>
        <taxon>Conyzicola</taxon>
    </lineage>
</organism>
<name>A0A916WIU4_9MICO</name>
<feature type="transmembrane region" description="Helical" evidence="1">
    <location>
        <begin position="57"/>
        <end position="79"/>
    </location>
</feature>
<evidence type="ECO:0000256" key="2">
    <source>
        <dbReference type="SAM" id="SignalP"/>
    </source>
</evidence>
<accession>A0A916WIU4</accession>
<evidence type="ECO:0000313" key="4">
    <source>
        <dbReference type="Proteomes" id="UP000606922"/>
    </source>
</evidence>